<feature type="region of interest" description="Disordered" evidence="1">
    <location>
        <begin position="98"/>
        <end position="121"/>
    </location>
</feature>
<evidence type="ECO:0000313" key="2">
    <source>
        <dbReference type="Proteomes" id="UP000095287"/>
    </source>
</evidence>
<evidence type="ECO:0000313" key="3">
    <source>
        <dbReference type="WBParaSite" id="L893_g18906.t1"/>
    </source>
</evidence>
<evidence type="ECO:0000256" key="1">
    <source>
        <dbReference type="SAM" id="MobiDB-lite"/>
    </source>
</evidence>
<organism evidence="2 3">
    <name type="scientific">Steinernema glaseri</name>
    <dbReference type="NCBI Taxonomy" id="37863"/>
    <lineage>
        <taxon>Eukaryota</taxon>
        <taxon>Metazoa</taxon>
        <taxon>Ecdysozoa</taxon>
        <taxon>Nematoda</taxon>
        <taxon>Chromadorea</taxon>
        <taxon>Rhabditida</taxon>
        <taxon>Tylenchina</taxon>
        <taxon>Panagrolaimomorpha</taxon>
        <taxon>Strongyloidoidea</taxon>
        <taxon>Steinernematidae</taxon>
        <taxon>Steinernema</taxon>
    </lineage>
</organism>
<dbReference type="Proteomes" id="UP000095287">
    <property type="component" value="Unplaced"/>
</dbReference>
<feature type="compositionally biased region" description="Basic and acidic residues" evidence="1">
    <location>
        <begin position="102"/>
        <end position="121"/>
    </location>
</feature>
<name>A0A1I7YQW5_9BILA</name>
<dbReference type="AlphaFoldDB" id="A0A1I7YQW5"/>
<keyword evidence="2" id="KW-1185">Reference proteome</keyword>
<reference evidence="3" key="1">
    <citation type="submission" date="2016-11" db="UniProtKB">
        <authorList>
            <consortium name="WormBaseParasite"/>
        </authorList>
    </citation>
    <scope>IDENTIFICATION</scope>
</reference>
<accession>A0A1I7YQW5</accession>
<proteinExistence type="predicted"/>
<dbReference type="WBParaSite" id="L893_g18906.t1">
    <property type="protein sequence ID" value="L893_g18906.t1"/>
    <property type="gene ID" value="L893_g18906"/>
</dbReference>
<protein>
    <submittedName>
        <fullName evidence="3">ADH_N_2 domain-containing protein</fullName>
    </submittedName>
</protein>
<sequence>MIKDEEDDQQPSVAALPAESRICKAVSGRTPPQAHSSRATRIAKIGKLTRIPESICTAEKGDRVVEYMCFAGLTPPDYGSVKSHGKLIFTLDQPGVLEEPWDGQHSRKEIGSDISKSERSG</sequence>